<dbReference type="EMBL" id="KJ019082">
    <property type="protein sequence ID" value="AIX26805.1"/>
    <property type="molecule type" value="Genomic_DNA"/>
</dbReference>
<gene>
    <name evidence="1" type="ORF">Syn7803US120_84</name>
</gene>
<organism evidence="1 2">
    <name type="scientific">Synechococcus phage ACG-2014i</name>
    <dbReference type="NCBI Taxonomy" id="1493513"/>
    <lineage>
        <taxon>Viruses</taxon>
        <taxon>Duplodnaviria</taxon>
        <taxon>Heunggongvirae</taxon>
        <taxon>Uroviricota</taxon>
        <taxon>Caudoviricetes</taxon>
        <taxon>Pantevenvirales</taxon>
        <taxon>Kyanoviridae</taxon>
        <taxon>Chalconvirus</taxon>
        <taxon>Chalconvirus acg2014i</taxon>
    </lineage>
</organism>
<dbReference type="Proteomes" id="UP000033009">
    <property type="component" value="Segment"/>
</dbReference>
<sequence length="166" mass="18316">MAINLKKFESAGGFSVQETIHVDELHNAKEFNSIEMMNSFFTDSKKTNYILRGVNTATLQLDDVGTTITIENNTMNFITGHFIGVNPTGVVYSGKIESAVYCSELGAVNELSNMQTIIKHDVPVSETWDISSFTATNRFSYSTVRSGTVQTIKWAVSTEVISIAWA</sequence>
<evidence type="ECO:0000313" key="1">
    <source>
        <dbReference type="EMBL" id="AIX26805.1"/>
    </source>
</evidence>
<dbReference type="RefSeq" id="YP_009140873.1">
    <property type="nucleotide sequence ID" value="NC_027132.1"/>
</dbReference>
<name>A0A0E3FH88_9CAUD</name>
<accession>A0A0E3FH88</accession>
<reference evidence="1 2" key="1">
    <citation type="submission" date="2013-12" db="EMBL/GenBank/DDBJ databases">
        <title>Ecological redundancy of diverse viral populations within a natural community.</title>
        <authorList>
            <person name="Gregory A.C."/>
            <person name="LaButti K."/>
            <person name="Copeland A."/>
            <person name="Woyke T."/>
            <person name="Sullivan M.B."/>
        </authorList>
    </citation>
    <scope>NUCLEOTIDE SEQUENCE [LARGE SCALE GENOMIC DNA]</scope>
    <source>
        <strain evidence="1">Syn7803US120</strain>
    </source>
</reference>
<proteinExistence type="predicted"/>
<dbReference type="GeneID" id="24404931"/>
<evidence type="ECO:0000313" key="2">
    <source>
        <dbReference type="Proteomes" id="UP000033009"/>
    </source>
</evidence>
<protein>
    <submittedName>
        <fullName evidence="1">Structural protein</fullName>
    </submittedName>
</protein>
<dbReference type="KEGG" id="vg:24404931"/>
<keyword evidence="2" id="KW-1185">Reference proteome</keyword>